<accession>A0A4Y7R5Y6</accession>
<protein>
    <submittedName>
        <fullName evidence="1">Uncharacterized protein</fullName>
    </submittedName>
</protein>
<comment type="caution">
    <text evidence="1">The sequence shown here is derived from an EMBL/GenBank/DDBJ whole genome shotgun (WGS) entry which is preliminary data.</text>
</comment>
<evidence type="ECO:0000313" key="1">
    <source>
        <dbReference type="EMBL" id="TEB04132.1"/>
    </source>
</evidence>
<organism evidence="1 2">
    <name type="scientific">Pelotomaculum schinkii</name>
    <dbReference type="NCBI Taxonomy" id="78350"/>
    <lineage>
        <taxon>Bacteria</taxon>
        <taxon>Bacillati</taxon>
        <taxon>Bacillota</taxon>
        <taxon>Clostridia</taxon>
        <taxon>Eubacteriales</taxon>
        <taxon>Desulfotomaculaceae</taxon>
        <taxon>Pelotomaculum</taxon>
    </lineage>
</organism>
<dbReference type="EMBL" id="QFGA01000004">
    <property type="protein sequence ID" value="TEB04132.1"/>
    <property type="molecule type" value="Genomic_DNA"/>
</dbReference>
<gene>
    <name evidence="1" type="ORF">Psch_03854</name>
</gene>
<proteinExistence type="predicted"/>
<sequence length="49" mass="5381">MMRYTWEVLNWGCKNNNNLEAQAAGSPAKVSTGIETIGWKSVPEVVWGG</sequence>
<dbReference type="AlphaFoldDB" id="A0A4Y7R5Y6"/>
<keyword evidence="2" id="KW-1185">Reference proteome</keyword>
<reference evidence="1 2" key="1">
    <citation type="journal article" date="2018" name="Environ. Microbiol.">
        <title>Novel energy conservation strategies and behaviour of Pelotomaculum schinkii driving syntrophic propionate catabolism.</title>
        <authorList>
            <person name="Hidalgo-Ahumada C.A.P."/>
            <person name="Nobu M.K."/>
            <person name="Narihiro T."/>
            <person name="Tamaki H."/>
            <person name="Liu W.T."/>
            <person name="Kamagata Y."/>
            <person name="Stams A.J.M."/>
            <person name="Imachi H."/>
            <person name="Sousa D.Z."/>
        </authorList>
    </citation>
    <scope>NUCLEOTIDE SEQUENCE [LARGE SCALE GENOMIC DNA]</scope>
    <source>
        <strain evidence="1 2">HH</strain>
    </source>
</reference>
<name>A0A4Y7R5Y6_9FIRM</name>
<evidence type="ECO:0000313" key="2">
    <source>
        <dbReference type="Proteomes" id="UP000298324"/>
    </source>
</evidence>
<dbReference type="Proteomes" id="UP000298324">
    <property type="component" value="Unassembled WGS sequence"/>
</dbReference>